<reference evidence="2" key="1">
    <citation type="submission" date="2011-05" db="EMBL/GenBank/DDBJ databases">
        <title>The genome sequence of Vittaforma corneae strain ATCC 50505.</title>
        <authorList>
            <consortium name="The Broad Institute Genome Sequencing Platform"/>
            <person name="Cuomo C."/>
            <person name="Didier E."/>
            <person name="Bowers L."/>
            <person name="Young S.K."/>
            <person name="Zeng Q."/>
            <person name="Gargeya S."/>
            <person name="Fitzgerald M."/>
            <person name="Haas B."/>
            <person name="Abouelleil A."/>
            <person name="Alvarado L."/>
            <person name="Arachchi H.M."/>
            <person name="Berlin A."/>
            <person name="Chapman S.B."/>
            <person name="Gearin G."/>
            <person name="Goldberg J."/>
            <person name="Griggs A."/>
            <person name="Gujja S."/>
            <person name="Hansen M."/>
            <person name="Heiman D."/>
            <person name="Howarth C."/>
            <person name="Larimer J."/>
            <person name="Lui A."/>
            <person name="MacDonald P.J.P."/>
            <person name="McCowen C."/>
            <person name="Montmayeur A."/>
            <person name="Murphy C."/>
            <person name="Neiman D."/>
            <person name="Pearson M."/>
            <person name="Priest M."/>
            <person name="Roberts A."/>
            <person name="Saif S."/>
            <person name="Shea T."/>
            <person name="Sisk P."/>
            <person name="Stolte C."/>
            <person name="Sykes S."/>
            <person name="Wortman J."/>
            <person name="Nusbaum C."/>
            <person name="Birren B."/>
        </authorList>
    </citation>
    <scope>NUCLEOTIDE SEQUENCE [LARGE SCALE GENOMIC DNA]</scope>
    <source>
        <strain evidence="2">ATCC 50505</strain>
    </source>
</reference>
<dbReference type="InterPro" id="IPR029060">
    <property type="entry name" value="PIN-like_dom_sf"/>
</dbReference>
<dbReference type="RefSeq" id="XP_007604160.1">
    <property type="nucleotide sequence ID" value="XM_007604098.1"/>
</dbReference>
<dbReference type="Proteomes" id="UP000011082">
    <property type="component" value="Unassembled WGS sequence"/>
</dbReference>
<dbReference type="VEuPathDB" id="MicrosporidiaDB:VICG_00709"/>
<dbReference type="GeneID" id="19881425"/>
<dbReference type="EMBL" id="JH370133">
    <property type="protein sequence ID" value="ELA42309.1"/>
    <property type="molecule type" value="Genomic_DNA"/>
</dbReference>
<keyword evidence="2" id="KW-1185">Reference proteome</keyword>
<dbReference type="OrthoDB" id="17262at2759"/>
<evidence type="ECO:0000313" key="2">
    <source>
        <dbReference type="Proteomes" id="UP000011082"/>
    </source>
</evidence>
<protein>
    <submittedName>
        <fullName evidence="1">Uncharacterized protein</fullName>
    </submittedName>
</protein>
<organism evidence="1 2">
    <name type="scientific">Vittaforma corneae (strain ATCC 50505)</name>
    <name type="common">Microsporidian parasite</name>
    <name type="synonym">Nosema corneum</name>
    <dbReference type="NCBI Taxonomy" id="993615"/>
    <lineage>
        <taxon>Eukaryota</taxon>
        <taxon>Fungi</taxon>
        <taxon>Fungi incertae sedis</taxon>
        <taxon>Microsporidia</taxon>
        <taxon>Nosematidae</taxon>
        <taxon>Vittaforma</taxon>
    </lineage>
</organism>
<dbReference type="AlphaFoldDB" id="L2GNW2"/>
<name>L2GNW2_VITCO</name>
<dbReference type="OMA" id="ESYGHEK"/>
<accession>L2GNW2</accession>
<evidence type="ECO:0000313" key="1">
    <source>
        <dbReference type="EMBL" id="ELA42309.1"/>
    </source>
</evidence>
<dbReference type="SUPFAM" id="SSF88723">
    <property type="entry name" value="PIN domain-like"/>
    <property type="match status" value="1"/>
</dbReference>
<gene>
    <name evidence="1" type="ORF">VICG_00709</name>
</gene>
<proteinExistence type="predicted"/>
<dbReference type="HOGENOM" id="CLU_1788328_0_0_1"/>
<dbReference type="InParanoid" id="L2GNW2"/>
<sequence>MFESYGHEKALQKLPISTLENAILAIDGFWYIKKYLSISNEEQFLNVSLTIDMLLKNVIELNRKTSVLWIWDGIEFRQPVSIDLGSFCRDTSDKIIFSRFNKRFYDQELYVSVVTEKLRKHGISVMRAPYSAAAQCAYFMRGHVK</sequence>